<dbReference type="AlphaFoldDB" id="A0A833PSK9"/>
<dbReference type="Proteomes" id="UP000467522">
    <property type="component" value="Unassembled WGS sequence"/>
</dbReference>
<dbReference type="InterPro" id="IPR008567">
    <property type="entry name" value="BKACE"/>
</dbReference>
<sequence length="43" mass="4470">MRSAVIVTCAVTGAIRPPGMSPYLPLTPAHIAEQAIDAAADRH</sequence>
<dbReference type="Pfam" id="PF05853">
    <property type="entry name" value="BKACE"/>
    <property type="match status" value="1"/>
</dbReference>
<dbReference type="GO" id="GO:0043720">
    <property type="term" value="F:3-keto-5-aminohexanoate cleavage activity"/>
    <property type="evidence" value="ECO:0007669"/>
    <property type="project" value="InterPro"/>
</dbReference>
<dbReference type="InterPro" id="IPR013785">
    <property type="entry name" value="Aldolase_TIM"/>
</dbReference>
<dbReference type="EMBL" id="WNDV01000013">
    <property type="protein sequence ID" value="KAF1036153.1"/>
    <property type="molecule type" value="Genomic_DNA"/>
</dbReference>
<evidence type="ECO:0000313" key="2">
    <source>
        <dbReference type="Proteomes" id="UP000467522"/>
    </source>
</evidence>
<organism evidence="1 2">
    <name type="scientific">Burkholderia lata (strain ATCC 17760 / DSM 23089 / LMG 22485 / NCIMB 9086 / R18194 / 383)</name>
    <dbReference type="NCBI Taxonomy" id="482957"/>
    <lineage>
        <taxon>Bacteria</taxon>
        <taxon>Pseudomonadati</taxon>
        <taxon>Pseudomonadota</taxon>
        <taxon>Betaproteobacteria</taxon>
        <taxon>Burkholderiales</taxon>
        <taxon>Burkholderiaceae</taxon>
        <taxon>Burkholderia</taxon>
        <taxon>Burkholderia cepacia complex</taxon>
    </lineage>
</organism>
<dbReference type="Gene3D" id="3.20.20.70">
    <property type="entry name" value="Aldolase class I"/>
    <property type="match status" value="1"/>
</dbReference>
<gene>
    <name evidence="1" type="ORF">GAK33_04156</name>
</gene>
<accession>A0A833PSK9</accession>
<evidence type="ECO:0000313" key="1">
    <source>
        <dbReference type="EMBL" id="KAF1036153.1"/>
    </source>
</evidence>
<proteinExistence type="predicted"/>
<reference evidence="2" key="1">
    <citation type="journal article" date="2020" name="MBio">
        <title>Horizontal gene transfer to a defensive symbiont with a reduced genome amongst a multipartite beetle microbiome.</title>
        <authorList>
            <person name="Waterworth S.C."/>
            <person name="Florez L.V."/>
            <person name="Rees E.R."/>
            <person name="Hertweck C."/>
            <person name="Kaltenpoth M."/>
            <person name="Kwan J.C."/>
        </authorList>
    </citation>
    <scope>NUCLEOTIDE SEQUENCE [LARGE SCALE GENOMIC DNA]</scope>
</reference>
<protein>
    <recommendedName>
        <fullName evidence="3">3-keto-5-aminohexanoate cleavage protein</fullName>
    </recommendedName>
</protein>
<name>A0A833PSK9_BURL3</name>
<comment type="caution">
    <text evidence="1">The sequence shown here is derived from an EMBL/GenBank/DDBJ whole genome shotgun (WGS) entry which is preliminary data.</text>
</comment>
<evidence type="ECO:0008006" key="3">
    <source>
        <dbReference type="Google" id="ProtNLM"/>
    </source>
</evidence>